<feature type="region of interest" description="Disordered" evidence="12">
    <location>
        <begin position="132"/>
        <end position="156"/>
    </location>
</feature>
<keyword evidence="5 10" id="KW-0132">Cell division</keyword>
<evidence type="ECO:0000256" key="6">
    <source>
        <dbReference type="ARBA" id="ARBA00022776"/>
    </source>
</evidence>
<feature type="region of interest" description="Disordered" evidence="12">
    <location>
        <begin position="1210"/>
        <end position="1247"/>
    </location>
</feature>
<dbReference type="Pfam" id="PF12922">
    <property type="entry name" value="Cnd1_N"/>
    <property type="match status" value="1"/>
</dbReference>
<evidence type="ECO:0000313" key="15">
    <source>
        <dbReference type="EMBL" id="KAK9763414.1"/>
    </source>
</evidence>
<keyword evidence="4" id="KW-0158">Chromosome</keyword>
<feature type="region of interest" description="Disordered" evidence="12">
    <location>
        <begin position="466"/>
        <end position="511"/>
    </location>
</feature>
<evidence type="ECO:0000256" key="11">
    <source>
        <dbReference type="SAM" id="Coils"/>
    </source>
</evidence>
<dbReference type="PIRSF" id="PIRSF017127">
    <property type="entry name" value="Condensin_D2"/>
    <property type="match status" value="1"/>
</dbReference>
<dbReference type="InterPro" id="IPR026971">
    <property type="entry name" value="CND1/NCAPD3"/>
</dbReference>
<feature type="coiled-coil region" evidence="11">
    <location>
        <begin position="3"/>
        <end position="30"/>
    </location>
</feature>
<dbReference type="InterPro" id="IPR032682">
    <property type="entry name" value="Cnd1_C"/>
</dbReference>
<organism evidence="15 16">
    <name type="scientific">Basidiobolus ranarum</name>
    <dbReference type="NCBI Taxonomy" id="34480"/>
    <lineage>
        <taxon>Eukaryota</taxon>
        <taxon>Fungi</taxon>
        <taxon>Fungi incertae sedis</taxon>
        <taxon>Zoopagomycota</taxon>
        <taxon>Entomophthoromycotina</taxon>
        <taxon>Basidiobolomycetes</taxon>
        <taxon>Basidiobolales</taxon>
        <taxon>Basidiobolaceae</taxon>
        <taxon>Basidiobolus</taxon>
    </lineage>
</organism>
<evidence type="ECO:0000256" key="1">
    <source>
        <dbReference type="ARBA" id="ARBA00004123"/>
    </source>
</evidence>
<dbReference type="EMBL" id="JASJQH010000646">
    <property type="protein sequence ID" value="KAK9763414.1"/>
    <property type="molecule type" value="Genomic_DNA"/>
</dbReference>
<comment type="similarity">
    <text evidence="3 10">Belongs to the CND1 (condensin subunit 1) family.</text>
</comment>
<accession>A0ABR2WPI0</accession>
<evidence type="ECO:0000256" key="12">
    <source>
        <dbReference type="SAM" id="MobiDB-lite"/>
    </source>
</evidence>
<dbReference type="Proteomes" id="UP001479436">
    <property type="component" value="Unassembled WGS sequence"/>
</dbReference>
<evidence type="ECO:0000256" key="4">
    <source>
        <dbReference type="ARBA" id="ARBA00022454"/>
    </source>
</evidence>
<dbReference type="Pfam" id="PF12717">
    <property type="entry name" value="Cnd1"/>
    <property type="match status" value="1"/>
</dbReference>
<keyword evidence="16" id="KW-1185">Reference proteome</keyword>
<protein>
    <recommendedName>
        <fullName evidence="10">Condensin complex subunit 1</fullName>
    </recommendedName>
</protein>
<feature type="domain" description="Condensin complex subunit 1 C-terminal" evidence="13">
    <location>
        <begin position="967"/>
        <end position="1129"/>
    </location>
</feature>
<keyword evidence="7 10" id="KW-0226">DNA condensation</keyword>
<evidence type="ECO:0000313" key="16">
    <source>
        <dbReference type="Proteomes" id="UP001479436"/>
    </source>
</evidence>
<dbReference type="PANTHER" id="PTHR14222">
    <property type="entry name" value="CONDENSIN"/>
    <property type="match status" value="1"/>
</dbReference>
<evidence type="ECO:0000256" key="8">
    <source>
        <dbReference type="ARBA" id="ARBA00023242"/>
    </source>
</evidence>
<reference evidence="15 16" key="1">
    <citation type="submission" date="2023-04" db="EMBL/GenBank/DDBJ databases">
        <title>Genome of Basidiobolus ranarum AG-B5.</title>
        <authorList>
            <person name="Stajich J.E."/>
            <person name="Carter-House D."/>
            <person name="Gryganskyi A."/>
        </authorList>
    </citation>
    <scope>NUCLEOTIDE SEQUENCE [LARGE SCALE GENOMIC DNA]</scope>
    <source>
        <strain evidence="15 16">AG-B5</strain>
    </source>
</reference>
<comment type="caution">
    <text evidence="15">The sequence shown here is derived from an EMBL/GenBank/DDBJ whole genome shotgun (WGS) entry which is preliminary data.</text>
</comment>
<keyword evidence="11" id="KW-0175">Coiled coil</keyword>
<evidence type="ECO:0000256" key="3">
    <source>
        <dbReference type="ARBA" id="ARBA00009606"/>
    </source>
</evidence>
<dbReference type="PANTHER" id="PTHR14222:SF2">
    <property type="entry name" value="CONDENSIN COMPLEX SUBUNIT 1"/>
    <property type="match status" value="1"/>
</dbReference>
<feature type="compositionally biased region" description="Acidic residues" evidence="12">
    <location>
        <begin position="476"/>
        <end position="497"/>
    </location>
</feature>
<keyword evidence="8" id="KW-0539">Nucleus</keyword>
<dbReference type="SUPFAM" id="SSF48371">
    <property type="entry name" value="ARM repeat"/>
    <property type="match status" value="1"/>
</dbReference>
<dbReference type="InterPro" id="IPR007673">
    <property type="entry name" value="Condensin_cplx_su1"/>
</dbReference>
<proteinExistence type="inferred from homology"/>
<dbReference type="InterPro" id="IPR024324">
    <property type="entry name" value="Condensin_cplx_su1_N"/>
</dbReference>
<feature type="compositionally biased region" description="Acidic residues" evidence="12">
    <location>
        <begin position="1214"/>
        <end position="1230"/>
    </location>
</feature>
<evidence type="ECO:0000256" key="9">
    <source>
        <dbReference type="ARBA" id="ARBA00023306"/>
    </source>
</evidence>
<gene>
    <name evidence="15" type="primary">cnd1_3</name>
    <name evidence="15" type="ORF">K7432_009926</name>
</gene>
<comment type="function">
    <text evidence="10">Regulatory subunit of the condensin complex, a complex required for conversion of interphase chromatin into mitotic-like condense chromosomes. The condensin complex probably introduces positive supercoils into relaxed DNA in the presence of type I topoisomerases and converts nicked DNA into positive knotted forms in the presence of type II topoisomerases.</text>
</comment>
<comment type="subcellular location">
    <subcellularLocation>
        <location evidence="2">Chromosome</location>
    </subcellularLocation>
    <subcellularLocation>
        <location evidence="1">Nucleus</location>
    </subcellularLocation>
</comment>
<sequence length="1247" mass="141935">MSKFNIQDELVKLQDNSTKIENEVDVANLNPAAVETFLNDAVDKIEDDCGSITDMEVFDCFRSFIKYFNLLKPQQSNKLLDILLSGFQTQIDQTEEASSSNNPSYENHVQALMMYSFLLHWLTGVAEKKAMTKSNADKNNSKVKKNRSKREDEQESWDWMQHKQKSLELMSRTLDIKLNKICSSSHERDTCVNLLTRSAYQILENPDNLKAIPVKLQTYHIINKSVLDYEHSFAAQTTILQNLQYYEHLSEPMAELLYSLAEQFEHPQLAETILREVSNKDFHSNDKNGPKSFSRFLTKLSELSPKLLLKQMGLLVRQLDSESYVIRCALIEIIGHAILHLATLEQNDLQHKQIDHYFDVLEERFRDVNSICRSKVLQVLSILCESKAKFPKRRPRLVALVISRLEDKSSNVRKNAIKTLSKLLETHPFLIEGGELVLDTFQGRLNQIDRELKEIVIPSIEKTDSKKKSRKSTKADDEDDLGLDSSSDENSESEDNLESAPAETNESAPATISPEIATKVIQLQFHRRYYTDAVEFVESIHEAIPILCQLLGSTTKAEVMEAMDFFVTATRYKIQLAQDGIRKMLHLVWVKDNGNDETKGIRSRLIDAFRTLYLTSDPSLTHKDNVNLFSRHLIGLTFESSLAELTSLDEILSIIMSEGHIPDELVSKLWGVYGITKKEIPKAQRRGAIIILGMLAKARKEIISERIDLLLKIGLGELGKEDLALAKYTCLALQRLGEAKRGKGLVNTSNIRLPLSHAIFKKIEEFLAHDADSNEWSTVAEQAVNTVYLLCDHPDVLCSNLIKAKARRVFATESDAEKSEDQEQNSQATSLLSQLLFIVGHVAMKQIVHLEIIESAWKKRKAEAKQAAKKKPDDDELDQVVGSTEDDVADVIAHVRERELLFGGKSLLATFGPLITHICTNNTIYKDRSLQINAALALAKFMCVSGDFCEKHLQLLFTMLEKSSDAIVRSNIVIALGDVAVCFNTLVGENIAFLYKRLRDPDNSVKKNTLMVLTHLILNGMIKVKGQLGEMAKCLENSDQRISDLAKLFFTELASKDNAVYNNLPDMISSLSSGENAINEESFKRIMKFLFEFIKDKERQTENIVEKLCLRFRNTDESRQWKDIAYCLSLMQYRSDRTFKKLLDGMAYFHDKLHNDTVYHYMMEIINKARSQVWQRDKSMVDEFEAKILEVRKYAEKPDYELDDEDIAAIIGEQESESEASEDGEEDDEDSARHKQELESSEIMASA</sequence>
<keyword evidence="9 10" id="KW-0131">Cell cycle</keyword>
<evidence type="ECO:0000259" key="14">
    <source>
        <dbReference type="Pfam" id="PF12922"/>
    </source>
</evidence>
<dbReference type="InterPro" id="IPR016024">
    <property type="entry name" value="ARM-type_fold"/>
</dbReference>
<feature type="domain" description="Condensin complex subunit 1 N-terminal" evidence="14">
    <location>
        <begin position="73"/>
        <end position="235"/>
    </location>
</feature>
<name>A0ABR2WPI0_9FUNG</name>
<dbReference type="InterPro" id="IPR011989">
    <property type="entry name" value="ARM-like"/>
</dbReference>
<evidence type="ECO:0000256" key="7">
    <source>
        <dbReference type="ARBA" id="ARBA00023067"/>
    </source>
</evidence>
<dbReference type="Gene3D" id="1.25.10.10">
    <property type="entry name" value="Leucine-rich Repeat Variant"/>
    <property type="match status" value="2"/>
</dbReference>
<evidence type="ECO:0000256" key="2">
    <source>
        <dbReference type="ARBA" id="ARBA00004286"/>
    </source>
</evidence>
<keyword evidence="6 10" id="KW-0498">Mitosis</keyword>
<evidence type="ECO:0000259" key="13">
    <source>
        <dbReference type="Pfam" id="PF12717"/>
    </source>
</evidence>
<evidence type="ECO:0000256" key="10">
    <source>
        <dbReference type="PIRNR" id="PIRNR017127"/>
    </source>
</evidence>
<evidence type="ECO:0000256" key="5">
    <source>
        <dbReference type="ARBA" id="ARBA00022618"/>
    </source>
</evidence>